<evidence type="ECO:0000259" key="8">
    <source>
        <dbReference type="PROSITE" id="PS50980"/>
    </source>
</evidence>
<evidence type="ECO:0000256" key="2">
    <source>
        <dbReference type="ARBA" id="ARBA00026116"/>
    </source>
</evidence>
<dbReference type="PANTHER" id="PTHR22855">
    <property type="entry name" value="ACETYL, PROPIONYL, PYRUVATE, AND GLUTACONYL CARBOXYLASE-RELATED"/>
    <property type="match status" value="1"/>
</dbReference>
<evidence type="ECO:0000259" key="9">
    <source>
        <dbReference type="PROSITE" id="PS50989"/>
    </source>
</evidence>
<feature type="compositionally biased region" description="Low complexity" evidence="7">
    <location>
        <begin position="632"/>
        <end position="643"/>
    </location>
</feature>
<dbReference type="Gene3D" id="3.90.226.10">
    <property type="entry name" value="2-enoyl-CoA Hydratase, Chain A, domain 1"/>
    <property type="match status" value="2"/>
</dbReference>
<comment type="catalytic activity">
    <reaction evidence="6">
        <text>3-methylbut-2-enoyl-CoA + hydrogencarbonate + ATP = 3-methyl-(2E)-glutaconyl-CoA + ADP + phosphate + H(+)</text>
        <dbReference type="Rhea" id="RHEA:13589"/>
        <dbReference type="ChEBI" id="CHEBI:15378"/>
        <dbReference type="ChEBI" id="CHEBI:17544"/>
        <dbReference type="ChEBI" id="CHEBI:30616"/>
        <dbReference type="ChEBI" id="CHEBI:43474"/>
        <dbReference type="ChEBI" id="CHEBI:57344"/>
        <dbReference type="ChEBI" id="CHEBI:57346"/>
        <dbReference type="ChEBI" id="CHEBI:456216"/>
        <dbReference type="EC" id="6.4.1.4"/>
    </reaction>
</comment>
<dbReference type="PANTHER" id="PTHR22855:SF47">
    <property type="entry name" value="METHYLCROTONOYL-COA CARBOXYLASE"/>
    <property type="match status" value="1"/>
</dbReference>
<organism evidence="10 11">
    <name type="scientific">Porites evermanni</name>
    <dbReference type="NCBI Taxonomy" id="104178"/>
    <lineage>
        <taxon>Eukaryota</taxon>
        <taxon>Metazoa</taxon>
        <taxon>Cnidaria</taxon>
        <taxon>Anthozoa</taxon>
        <taxon>Hexacorallia</taxon>
        <taxon>Scleractinia</taxon>
        <taxon>Fungiina</taxon>
        <taxon>Poritidae</taxon>
        <taxon>Porites</taxon>
    </lineage>
</organism>
<dbReference type="PROSITE" id="PS50980">
    <property type="entry name" value="COA_CT_NTER"/>
    <property type="match status" value="1"/>
</dbReference>
<sequence>MPYTFCNGISHVRGLPARLIVSQFTKTVGIRVASGKTSFKVLDGSIDRNSPGFLSRLPGREKMHKSFEEFTNLALQGGGEKAIERHVKRNKKLLVRDRLSKLLDDGTDFLELSQFAGFDLEYGDVPSAGVVTGVGQVSGQLCMIIANDATVKGGTVYPITVMKQLRAQEIAETNKLPCIFLIDSGGGFLPLQADLFPETGGRTFFNQAVMSMRGIPIICLVCGSCTAGAAYVPTMADETVIVDKIGTIFLGGPPLVKAATGEVVSAEELGGATMHSSVSGCTDHFAVDEEEALETTRNIIATLNWDQSIRPSDVCAPLYDLEDLSVLALYESSEFPIYQVLARLVDGSQFQEFKTKFGSTLITGFAHIYGYLVGIVANNGALTSKASLKGAHFVELCCQRNIPLVFLQNIVPQSSADLTVEKRASLIKDQAKMMSAVACAQVPKICVIMKGSYGPNNYAMCGRSFEPRFLFTWPTAQVAMDTAENMVDICVAENGGENDQADEEKRQALKDKLLKKFERELNAYYGSSRLWDDGVILPQDTRKVRITTNPLYKEKIYARITNITQRTYVMPRDYSCIFRLLFPCFAKICYELTSSDVLPGLSKFYRSLLTTSGRPVEKSEISSSFQCTESDSLPLSSLSGSRGRLSRNRPF</sequence>
<comment type="pathway">
    <text evidence="1">Amino-acid degradation; L-leucine degradation; (S)-3-hydroxy-3-methylglutaryl-CoA from 3-isovaleryl-CoA: step 2/3.</text>
</comment>
<gene>
    <name evidence="10" type="ORF">PEVE_00006779</name>
</gene>
<dbReference type="InterPro" id="IPR011763">
    <property type="entry name" value="COA_CT_C"/>
</dbReference>
<evidence type="ECO:0000256" key="3">
    <source>
        <dbReference type="ARBA" id="ARBA00031109"/>
    </source>
</evidence>
<dbReference type="PROSITE" id="PS50989">
    <property type="entry name" value="COA_CT_CTER"/>
    <property type="match status" value="1"/>
</dbReference>
<dbReference type="InterPro" id="IPR045190">
    <property type="entry name" value="MCCB/AccD1-like"/>
</dbReference>
<dbReference type="SUPFAM" id="SSF52096">
    <property type="entry name" value="ClpP/crotonase"/>
    <property type="match status" value="2"/>
</dbReference>
<keyword evidence="11" id="KW-1185">Reference proteome</keyword>
<accession>A0ABN8QR67</accession>
<dbReference type="InterPro" id="IPR034733">
    <property type="entry name" value="AcCoA_carboxyl_beta"/>
</dbReference>
<evidence type="ECO:0000256" key="6">
    <source>
        <dbReference type="ARBA" id="ARBA00052347"/>
    </source>
</evidence>
<name>A0ABN8QR67_9CNID</name>
<feature type="domain" description="CoA carboxyltransferase C-terminal" evidence="9">
    <location>
        <begin position="321"/>
        <end position="562"/>
    </location>
</feature>
<evidence type="ECO:0000313" key="10">
    <source>
        <dbReference type="EMBL" id="CAH3169193.1"/>
    </source>
</evidence>
<dbReference type="EC" id="6.4.1.4" evidence="2"/>
<evidence type="ECO:0000256" key="1">
    <source>
        <dbReference type="ARBA" id="ARBA00025711"/>
    </source>
</evidence>
<comment type="caution">
    <text evidence="10">The sequence shown here is derived from an EMBL/GenBank/DDBJ whole genome shotgun (WGS) entry which is preliminary data.</text>
</comment>
<dbReference type="Pfam" id="PF01039">
    <property type="entry name" value="Carboxyl_trans"/>
    <property type="match status" value="1"/>
</dbReference>
<protein>
    <recommendedName>
        <fullName evidence="2">methylcrotonoyl-CoA carboxylase</fullName>
        <ecNumber evidence="2">6.4.1.4</ecNumber>
    </recommendedName>
    <alternativeName>
        <fullName evidence="5">3-methylcrotonyl-CoA carboxylase 2</fullName>
    </alternativeName>
    <alternativeName>
        <fullName evidence="3">3-methylcrotonyl-CoA carboxylase non-biotin-containing subunit</fullName>
    </alternativeName>
    <alternativeName>
        <fullName evidence="4">3-methylcrotonyl-CoA:carbon dioxide ligase subunit beta</fullName>
    </alternativeName>
</protein>
<feature type="domain" description="CoA carboxyltransferase N-terminal" evidence="8">
    <location>
        <begin position="53"/>
        <end position="315"/>
    </location>
</feature>
<dbReference type="InterPro" id="IPR011762">
    <property type="entry name" value="COA_CT_N"/>
</dbReference>
<evidence type="ECO:0000256" key="7">
    <source>
        <dbReference type="SAM" id="MobiDB-lite"/>
    </source>
</evidence>
<reference evidence="10 11" key="1">
    <citation type="submission" date="2022-05" db="EMBL/GenBank/DDBJ databases">
        <authorList>
            <consortium name="Genoscope - CEA"/>
            <person name="William W."/>
        </authorList>
    </citation>
    <scope>NUCLEOTIDE SEQUENCE [LARGE SCALE GENOMIC DNA]</scope>
</reference>
<proteinExistence type="predicted"/>
<evidence type="ECO:0000256" key="5">
    <source>
        <dbReference type="ARBA" id="ARBA00031404"/>
    </source>
</evidence>
<dbReference type="Proteomes" id="UP001159427">
    <property type="component" value="Unassembled WGS sequence"/>
</dbReference>
<dbReference type="InterPro" id="IPR029045">
    <property type="entry name" value="ClpP/crotonase-like_dom_sf"/>
</dbReference>
<feature type="region of interest" description="Disordered" evidence="7">
    <location>
        <begin position="630"/>
        <end position="651"/>
    </location>
</feature>
<evidence type="ECO:0000313" key="11">
    <source>
        <dbReference type="Proteomes" id="UP001159427"/>
    </source>
</evidence>
<dbReference type="EMBL" id="CALNXI010001445">
    <property type="protein sequence ID" value="CAH3169193.1"/>
    <property type="molecule type" value="Genomic_DNA"/>
</dbReference>
<evidence type="ECO:0000256" key="4">
    <source>
        <dbReference type="ARBA" id="ARBA00031237"/>
    </source>
</evidence>